<keyword evidence="1" id="KW-1133">Transmembrane helix</keyword>
<evidence type="ECO:0000256" key="1">
    <source>
        <dbReference type="SAM" id="Phobius"/>
    </source>
</evidence>
<gene>
    <name evidence="2" type="ORF">DKG74_00500</name>
</gene>
<dbReference type="AlphaFoldDB" id="A0A317EFW5"/>
<evidence type="ECO:0000313" key="2">
    <source>
        <dbReference type="EMBL" id="PWR25492.1"/>
    </source>
</evidence>
<dbReference type="OrthoDB" id="9945917at2"/>
<keyword evidence="3" id="KW-1185">Reference proteome</keyword>
<comment type="caution">
    <text evidence="2">The sequence shown here is derived from an EMBL/GenBank/DDBJ whole genome shotgun (WGS) entry which is preliminary data.</text>
</comment>
<accession>A0A317EFW5</accession>
<feature type="transmembrane region" description="Helical" evidence="1">
    <location>
        <begin position="30"/>
        <end position="50"/>
    </location>
</feature>
<sequence>MDLIRHIAAGLGGGVAFLIFYLWLGDAPSLSIGAGVAAYAALQLIFGALLPGADAGQGGGSAAADILTLADGHLDAINHLAGVTPSAVARRLRRLEDVALPVVYQVQEHPEEAMAQRRLLTFYLGLGRRLGEHALRIHQLRGDAHPSLAKIGAMLDEVTGAFTERAESARAAELSRLETELAVLERSLETERGA</sequence>
<proteinExistence type="predicted"/>
<evidence type="ECO:0008006" key="4">
    <source>
        <dbReference type="Google" id="ProtNLM"/>
    </source>
</evidence>
<evidence type="ECO:0000313" key="3">
    <source>
        <dbReference type="Proteomes" id="UP000245461"/>
    </source>
</evidence>
<protein>
    <recommendedName>
        <fullName evidence="4">5-bromo-4-chloroindolyl phosphate hydrolase</fullName>
    </recommendedName>
</protein>
<reference evidence="2 3" key="1">
    <citation type="submission" date="2018-05" db="EMBL/GenBank/DDBJ databases">
        <title>Zavarzinia sp. HR-AS.</title>
        <authorList>
            <person name="Lee Y."/>
            <person name="Jeon C.O."/>
        </authorList>
    </citation>
    <scope>NUCLEOTIDE SEQUENCE [LARGE SCALE GENOMIC DNA]</scope>
    <source>
        <strain evidence="2 3">HR-AS</strain>
    </source>
</reference>
<name>A0A317EFW5_9PROT</name>
<dbReference type="RefSeq" id="WP_109901537.1">
    <property type="nucleotide sequence ID" value="NZ_QGLE01000001.1"/>
</dbReference>
<keyword evidence="1" id="KW-0812">Transmembrane</keyword>
<dbReference type="EMBL" id="QGLE01000001">
    <property type="protein sequence ID" value="PWR25492.1"/>
    <property type="molecule type" value="Genomic_DNA"/>
</dbReference>
<organism evidence="2 3">
    <name type="scientific">Zavarzinia aquatilis</name>
    <dbReference type="NCBI Taxonomy" id="2211142"/>
    <lineage>
        <taxon>Bacteria</taxon>
        <taxon>Pseudomonadati</taxon>
        <taxon>Pseudomonadota</taxon>
        <taxon>Alphaproteobacteria</taxon>
        <taxon>Rhodospirillales</taxon>
        <taxon>Zavarziniaceae</taxon>
        <taxon>Zavarzinia</taxon>
    </lineage>
</organism>
<dbReference type="Proteomes" id="UP000245461">
    <property type="component" value="Unassembled WGS sequence"/>
</dbReference>
<feature type="transmembrane region" description="Helical" evidence="1">
    <location>
        <begin position="7"/>
        <end position="24"/>
    </location>
</feature>
<keyword evidence="1" id="KW-0472">Membrane</keyword>